<reference evidence="3 4" key="1">
    <citation type="submission" date="2023-10" db="EMBL/GenBank/DDBJ databases">
        <title>Rubellicoccus peritrichatus gen. nov., sp. nov., isolated from an algae of coral reef tank.</title>
        <authorList>
            <person name="Luo J."/>
        </authorList>
    </citation>
    <scope>NUCLEOTIDE SEQUENCE [LARGE SCALE GENOMIC DNA]</scope>
    <source>
        <strain evidence="3 4">CR14</strain>
    </source>
</reference>
<keyword evidence="2" id="KW-0812">Transmembrane</keyword>
<feature type="region of interest" description="Disordered" evidence="1">
    <location>
        <begin position="618"/>
        <end position="658"/>
    </location>
</feature>
<feature type="region of interest" description="Disordered" evidence="1">
    <location>
        <begin position="927"/>
        <end position="960"/>
    </location>
</feature>
<evidence type="ECO:0000313" key="3">
    <source>
        <dbReference type="EMBL" id="WOO41109.1"/>
    </source>
</evidence>
<dbReference type="RefSeq" id="WP_317833496.1">
    <property type="nucleotide sequence ID" value="NZ_CP136920.1"/>
</dbReference>
<dbReference type="EMBL" id="CP136920">
    <property type="protein sequence ID" value="WOO41109.1"/>
    <property type="molecule type" value="Genomic_DNA"/>
</dbReference>
<evidence type="ECO:0000313" key="4">
    <source>
        <dbReference type="Proteomes" id="UP001304300"/>
    </source>
</evidence>
<keyword evidence="2" id="KW-1133">Transmembrane helix</keyword>
<sequence>MPEFLEKLKFQSRLLVILLTILLVFSILGIFSIFIILADLVNAITPIREPAAWTIFLTTALVGLVTTLVGIIFILRRRPKVGDIARLVETRHPELKESLSTAVEIQGRNGGPTGELEEALFRSVAAKTAEIDFRRASRPKVLRPAAVLLIIAASFILSDFASKTDLVEKARYYRIDQVNGENTGLTVEPGTVDVPRDSDLTIAAQINRWERRAEIVYEIAGLTKTYPMTLRSSGEAEFTFFGVEEPFEYHVQTPSLISESYMVNVYDPPELDSIKIETIPPEYTREEPGEFNRLVDLFVPEGSEIRINGQTSPRVSTELRAFGDAVSLETTGEGDFSGAFEALDDGTYQLVLTNDEGRIAVTPLHEIDVIPDEPPTIEIVEPGKDTSAKPDGAVPLSMFAADDYGLSKVELHLSVSGLPRSPVAVFDAKDGFPTEREMSSAVELARLSAEHGDVITYYAIAWDNKEPEPQSARSDVFFIEALVDVPDQEQEGDQESGSGNPPEEIDLRAIIVELKRLIRQSHSSIEYEGQERADFLQTLGADINAVKNESATILTKMGSMLMEVEGGVIYEVFRNGIVRMDDAERSVNDDQPIEAIPALEEALSNIILVESYAKSLPQMQQSGGQGGEQSEQKSSAQNSQEQSEGESESQGQSEMSASDMQEMLEDLNGLIDQQAQQNADYRESDGQDLGQSEMREMESSQKDIADKLQKQIDAFHQSLEESYGLRQMLEESKTEMKSAGSSAGDGEMGRAERYGMRARESMIRAAGVLDDRIREATQQQIQALASRAEALGQQQGEAAKASQSAASGGTGNAAEMRKEQDAMRGEFEQLQADIAREAVEMDSIFPDVAKALAEAAQNANRANTSGEMQRAANALLYERFKRATRHQSEAQGQLSELTAALETAKGELPGMSSSGLQNLLEQIGTARRSMEGQAQERGEGKEGQTGGEGRNAAQEAVSDVGKRIGSAGEALANQSLVELGANLEATREADGDGSGLTEAQIVPMLDQASSIVREYLRNESVSERLQLNRGSAPPPEQYRRLVEEYFKNLAEEQ</sequence>
<keyword evidence="4" id="KW-1185">Reference proteome</keyword>
<organism evidence="3 4">
    <name type="scientific">Rubellicoccus peritrichatus</name>
    <dbReference type="NCBI Taxonomy" id="3080537"/>
    <lineage>
        <taxon>Bacteria</taxon>
        <taxon>Pseudomonadati</taxon>
        <taxon>Verrucomicrobiota</taxon>
        <taxon>Opitutia</taxon>
        <taxon>Puniceicoccales</taxon>
        <taxon>Cerasicoccaceae</taxon>
        <taxon>Rubellicoccus</taxon>
    </lineage>
</organism>
<feature type="transmembrane region" description="Helical" evidence="2">
    <location>
        <begin position="12"/>
        <end position="38"/>
    </location>
</feature>
<feature type="transmembrane region" description="Helical" evidence="2">
    <location>
        <begin position="141"/>
        <end position="161"/>
    </location>
</feature>
<dbReference type="AlphaFoldDB" id="A0AAQ3LAQ7"/>
<feature type="compositionally biased region" description="Basic and acidic residues" evidence="1">
    <location>
        <begin position="928"/>
        <end position="942"/>
    </location>
</feature>
<accession>A0AAQ3LAQ7</accession>
<evidence type="ECO:0000256" key="2">
    <source>
        <dbReference type="SAM" id="Phobius"/>
    </source>
</evidence>
<feature type="region of interest" description="Disordered" evidence="1">
    <location>
        <begin position="675"/>
        <end position="702"/>
    </location>
</feature>
<feature type="region of interest" description="Disordered" evidence="1">
    <location>
        <begin position="794"/>
        <end position="819"/>
    </location>
</feature>
<proteinExistence type="predicted"/>
<gene>
    <name evidence="3" type="ORF">RZN69_21015</name>
</gene>
<name>A0AAQ3LAQ7_9BACT</name>
<keyword evidence="2" id="KW-0472">Membrane</keyword>
<protein>
    <submittedName>
        <fullName evidence="3">DUF4175 family protein</fullName>
    </submittedName>
</protein>
<evidence type="ECO:0000256" key="1">
    <source>
        <dbReference type="SAM" id="MobiDB-lite"/>
    </source>
</evidence>
<feature type="compositionally biased region" description="Low complexity" evidence="1">
    <location>
        <begin position="794"/>
        <end position="807"/>
    </location>
</feature>
<dbReference type="KEGG" id="puo:RZN69_21015"/>
<dbReference type="Proteomes" id="UP001304300">
    <property type="component" value="Chromosome"/>
</dbReference>
<feature type="transmembrane region" description="Helical" evidence="2">
    <location>
        <begin position="50"/>
        <end position="75"/>
    </location>
</feature>
<feature type="compositionally biased region" description="Basic and acidic residues" evidence="1">
    <location>
        <begin position="693"/>
        <end position="702"/>
    </location>
</feature>